<keyword evidence="1" id="KW-0472">Membrane</keyword>
<reference evidence="2 3" key="1">
    <citation type="submission" date="2018-11" db="EMBL/GenBank/DDBJ databases">
        <authorList>
            <consortium name="Pathogen Informatics"/>
        </authorList>
    </citation>
    <scope>NUCLEOTIDE SEQUENCE [LARGE SCALE GENOMIC DNA]</scope>
</reference>
<keyword evidence="3" id="KW-1185">Reference proteome</keyword>
<dbReference type="PANTHER" id="PTHR22954:SF3">
    <property type="entry name" value="PROTEIN CBG08539"/>
    <property type="match status" value="1"/>
</dbReference>
<dbReference type="InterPro" id="IPR005312">
    <property type="entry name" value="DUF1759"/>
</dbReference>
<evidence type="ECO:0000313" key="3">
    <source>
        <dbReference type="Proteomes" id="UP000050761"/>
    </source>
</evidence>
<evidence type="ECO:0000256" key="1">
    <source>
        <dbReference type="SAM" id="Phobius"/>
    </source>
</evidence>
<gene>
    <name evidence="2" type="ORF">HPBE_LOCUS6582</name>
</gene>
<evidence type="ECO:0000313" key="2">
    <source>
        <dbReference type="EMBL" id="VDO68843.1"/>
    </source>
</evidence>
<proteinExistence type="predicted"/>
<sequence>MDRFMAATYAPPRGATGTSSLCELGQSRTLDCRRLALVTRRPTKTHVTSHGVCQLTYSGTASASADAQSRSPASVETAAGTSAEFPISVEVHETSALSPLLYDDRQKLVSLTLLYADDRFGLRLNVKKTEYLTTDVTEPSSIMANGIELPRNSVFKHLRSAVASELMVEVNSRNRRSIGSDVWCWPATKEVKARLSVMETKMLRWTAGVTRTDRIRNKAIRQRYCVVLIADKMREARLRWYGHLLRGKKDNVRKIGLNFEVSGKRPRGHPKQCWSDTLHMDLNVAGVHPDLALNRERWRHDIRVADPATMRDRVKKKKKKIILFLLSLYIFFLFYVNLSEFTSKRPVLEVPTFSGDCKELNAFWSVFQALIHNDASLTDQEKFLFLKQALKGEAAGSVTYVPVIEDNYCIAVNILKKQYDRSASIADILICEIEKSRVLTLRSKAKATPAQGVIWGADHESDIRFSNFG</sequence>
<organism evidence="2">
    <name type="scientific">Heligmosomoides polygyrus</name>
    <name type="common">Parasitic roundworm</name>
    <dbReference type="NCBI Taxonomy" id="6339"/>
    <lineage>
        <taxon>Eukaryota</taxon>
        <taxon>Metazoa</taxon>
        <taxon>Ecdysozoa</taxon>
        <taxon>Nematoda</taxon>
        <taxon>Chromadorea</taxon>
        <taxon>Rhabditida</taxon>
        <taxon>Rhabditina</taxon>
        <taxon>Rhabditomorpha</taxon>
        <taxon>Strongyloidea</taxon>
        <taxon>Heligmosomidae</taxon>
        <taxon>Heligmosomoides</taxon>
    </lineage>
</organism>
<dbReference type="EMBL" id="UZAH01025695">
    <property type="protein sequence ID" value="VDO68843.1"/>
    <property type="molecule type" value="Genomic_DNA"/>
</dbReference>
<dbReference type="PANTHER" id="PTHR22954">
    <property type="entry name" value="RETROVIRAL PROTEASE-RELATED"/>
    <property type="match status" value="1"/>
</dbReference>
<dbReference type="Proteomes" id="UP000050761">
    <property type="component" value="Unassembled WGS sequence"/>
</dbReference>
<keyword evidence="1" id="KW-0812">Transmembrane</keyword>
<dbReference type="AlphaFoldDB" id="A0A3P7YVL6"/>
<protein>
    <submittedName>
        <fullName evidence="4">Reverse transcriptase domain-containing protein</fullName>
    </submittedName>
</protein>
<dbReference type="WBParaSite" id="HPBE_0000658101-mRNA-1">
    <property type="protein sequence ID" value="HPBE_0000658101-mRNA-1"/>
    <property type="gene ID" value="HPBE_0000658101"/>
</dbReference>
<name>A0A3P7YVL6_HELPZ</name>
<keyword evidence="1" id="KW-1133">Transmembrane helix</keyword>
<accession>A0A3P7YVL6</accession>
<evidence type="ECO:0000313" key="4">
    <source>
        <dbReference type="WBParaSite" id="HPBE_0000658101-mRNA-1"/>
    </source>
</evidence>
<reference evidence="4" key="2">
    <citation type="submission" date="2019-09" db="UniProtKB">
        <authorList>
            <consortium name="WormBaseParasite"/>
        </authorList>
    </citation>
    <scope>IDENTIFICATION</scope>
</reference>
<dbReference type="OrthoDB" id="7444419at2759"/>
<dbReference type="Pfam" id="PF03564">
    <property type="entry name" value="DUF1759"/>
    <property type="match status" value="1"/>
</dbReference>
<feature type="transmembrane region" description="Helical" evidence="1">
    <location>
        <begin position="321"/>
        <end position="338"/>
    </location>
</feature>